<protein>
    <submittedName>
        <fullName evidence="2">Uncharacterized protein</fullName>
    </submittedName>
</protein>
<dbReference type="EMBL" id="CAJPVJ010005132">
    <property type="protein sequence ID" value="CAG2169269.1"/>
    <property type="molecule type" value="Genomic_DNA"/>
</dbReference>
<evidence type="ECO:0000256" key="1">
    <source>
        <dbReference type="SAM" id="Coils"/>
    </source>
</evidence>
<dbReference type="EMBL" id="OC919957">
    <property type="protein sequence ID" value="CAD7652082.1"/>
    <property type="molecule type" value="Genomic_DNA"/>
</dbReference>
<accession>A0A7R9QN19</accession>
<evidence type="ECO:0000313" key="2">
    <source>
        <dbReference type="EMBL" id="CAD7652082.1"/>
    </source>
</evidence>
<feature type="coiled-coil region" evidence="1">
    <location>
        <begin position="67"/>
        <end position="122"/>
    </location>
</feature>
<dbReference type="Proteomes" id="UP000728032">
    <property type="component" value="Unassembled WGS sequence"/>
</dbReference>
<evidence type="ECO:0000313" key="3">
    <source>
        <dbReference type="Proteomes" id="UP000728032"/>
    </source>
</evidence>
<reference evidence="2" key="1">
    <citation type="submission" date="2020-11" db="EMBL/GenBank/DDBJ databases">
        <authorList>
            <person name="Tran Van P."/>
        </authorList>
    </citation>
    <scope>NUCLEOTIDE SEQUENCE</scope>
</reference>
<keyword evidence="3" id="KW-1185">Reference proteome</keyword>
<sequence>MESSHDLEDNSLEFDSRANHSPKAFTVSAMSHMLNTDESVVSEAHNHMEIKPNVVSQMTMDSTTDSLESLKKRVKVLEFKNRKLEEQNSELTVKLSSVEEENEDYKRTNEEFQRSIDELKRKQWCTNCLKEAQALAHPFKELSSPPTNQMSAKPYDLYCAQWQR</sequence>
<organism evidence="2">
    <name type="scientific">Oppiella nova</name>
    <dbReference type="NCBI Taxonomy" id="334625"/>
    <lineage>
        <taxon>Eukaryota</taxon>
        <taxon>Metazoa</taxon>
        <taxon>Ecdysozoa</taxon>
        <taxon>Arthropoda</taxon>
        <taxon>Chelicerata</taxon>
        <taxon>Arachnida</taxon>
        <taxon>Acari</taxon>
        <taxon>Acariformes</taxon>
        <taxon>Sarcoptiformes</taxon>
        <taxon>Oribatida</taxon>
        <taxon>Brachypylina</taxon>
        <taxon>Oppioidea</taxon>
        <taxon>Oppiidae</taxon>
        <taxon>Oppiella</taxon>
    </lineage>
</organism>
<dbReference type="AlphaFoldDB" id="A0A7R9QN19"/>
<name>A0A7R9QN19_9ACAR</name>
<proteinExistence type="predicted"/>
<keyword evidence="1" id="KW-0175">Coiled coil</keyword>
<gene>
    <name evidence="2" type="ORF">ONB1V03_LOCUS8748</name>
</gene>